<proteinExistence type="predicted"/>
<protein>
    <submittedName>
        <fullName evidence="3">Putative glycosyltransferase EpsJ</fullName>
        <ecNumber evidence="3">2.4.-.-</ecNumber>
    </submittedName>
</protein>
<dbReference type="Proteomes" id="UP000435877">
    <property type="component" value="Unassembled WGS sequence"/>
</dbReference>
<dbReference type="Proteomes" id="UP000439591">
    <property type="component" value="Unassembled WGS sequence"/>
</dbReference>
<dbReference type="OrthoDB" id="9801954at2"/>
<dbReference type="SUPFAM" id="SSF53448">
    <property type="entry name" value="Nucleotide-diphospho-sugar transferases"/>
    <property type="match status" value="1"/>
</dbReference>
<organism evidence="3 5">
    <name type="scientific">Zhongshania aliphaticivorans</name>
    <dbReference type="NCBI Taxonomy" id="1470434"/>
    <lineage>
        <taxon>Bacteria</taxon>
        <taxon>Pseudomonadati</taxon>
        <taxon>Pseudomonadota</taxon>
        <taxon>Gammaproteobacteria</taxon>
        <taxon>Cellvibrionales</taxon>
        <taxon>Spongiibacteraceae</taxon>
        <taxon>Zhongshania</taxon>
    </lineage>
</organism>
<accession>A0A5S9Q9Q6</accession>
<evidence type="ECO:0000313" key="3">
    <source>
        <dbReference type="EMBL" id="CAA0113865.1"/>
    </source>
</evidence>
<dbReference type="Pfam" id="PF00535">
    <property type="entry name" value="Glycos_transf_2"/>
    <property type="match status" value="1"/>
</dbReference>
<feature type="domain" description="Glycosyltransferase 2-like" evidence="1">
    <location>
        <begin position="10"/>
        <end position="116"/>
    </location>
</feature>
<dbReference type="RefSeq" id="WP_159267796.1">
    <property type="nucleotide sequence ID" value="NZ_CACSIK010000001.1"/>
</dbReference>
<dbReference type="EMBL" id="CACSIM010000005">
    <property type="protein sequence ID" value="CAA0113865.1"/>
    <property type="molecule type" value="Genomic_DNA"/>
</dbReference>
<gene>
    <name evidence="3" type="primary">epsJ</name>
    <name evidence="2" type="ORF">IHBHHGIJ_01178</name>
    <name evidence="3" type="ORF">KFEGEMFD_02918</name>
</gene>
<sequence>MTALISPRYSVVVPLYNKAAHISDTIDSILLQTVSDFEIIVVDDGSSDNGPAIVRDYALREKRVRLISQANGGVSKARNTGIAEANGEYIAFLDGDDLWAPHLLSEFDALLSAFPHCGAYSTAYAHRYLHGDDQVIEPKFSFSQRRKVHFEYDFFGVASRGELPIMPSCACVPAKVLEEVGGFPEGEPMGEDQDLWVRIAYRYSMAFSRRVSAFYLQDAENRACITNPPNEECPFSQRLLVAANNSNDPRKRDMLRLTANHILHIAQLNILAGNDEAALVLLRDSRTRLLPLKRLKWEIKRLLK</sequence>
<dbReference type="EMBL" id="CACSIK010000001">
    <property type="protein sequence ID" value="CAA0086991.1"/>
    <property type="molecule type" value="Genomic_DNA"/>
</dbReference>
<evidence type="ECO:0000313" key="4">
    <source>
        <dbReference type="Proteomes" id="UP000435877"/>
    </source>
</evidence>
<keyword evidence="4" id="KW-1185">Reference proteome</keyword>
<dbReference type="GO" id="GO:0016757">
    <property type="term" value="F:glycosyltransferase activity"/>
    <property type="evidence" value="ECO:0007669"/>
    <property type="project" value="UniProtKB-KW"/>
</dbReference>
<dbReference type="Gene3D" id="3.90.550.10">
    <property type="entry name" value="Spore Coat Polysaccharide Biosynthesis Protein SpsA, Chain A"/>
    <property type="match status" value="1"/>
</dbReference>
<evidence type="ECO:0000313" key="5">
    <source>
        <dbReference type="Proteomes" id="UP000439591"/>
    </source>
</evidence>
<keyword evidence="3" id="KW-0328">Glycosyltransferase</keyword>
<keyword evidence="3" id="KW-0808">Transferase</keyword>
<dbReference type="InterPro" id="IPR001173">
    <property type="entry name" value="Glyco_trans_2-like"/>
</dbReference>
<dbReference type="PANTHER" id="PTHR43685">
    <property type="entry name" value="GLYCOSYLTRANSFERASE"/>
    <property type="match status" value="1"/>
</dbReference>
<dbReference type="InterPro" id="IPR050834">
    <property type="entry name" value="Glycosyltransf_2"/>
</dbReference>
<dbReference type="CDD" id="cd00761">
    <property type="entry name" value="Glyco_tranf_GTA_type"/>
    <property type="match status" value="1"/>
</dbReference>
<dbReference type="InterPro" id="IPR029044">
    <property type="entry name" value="Nucleotide-diphossugar_trans"/>
</dbReference>
<evidence type="ECO:0000259" key="1">
    <source>
        <dbReference type="Pfam" id="PF00535"/>
    </source>
</evidence>
<name>A0A5S9Q9Q6_9GAMM</name>
<dbReference type="PANTHER" id="PTHR43685:SF2">
    <property type="entry name" value="GLYCOSYLTRANSFERASE 2-LIKE DOMAIN-CONTAINING PROTEIN"/>
    <property type="match status" value="1"/>
</dbReference>
<dbReference type="AlphaFoldDB" id="A0A5S9Q9Q6"/>
<dbReference type="EC" id="2.4.-.-" evidence="3"/>
<reference evidence="4 5" key="1">
    <citation type="submission" date="2019-11" db="EMBL/GenBank/DDBJ databases">
        <authorList>
            <person name="Holert J."/>
        </authorList>
    </citation>
    <scope>NUCLEOTIDE SEQUENCE [LARGE SCALE GENOMIC DNA]</scope>
    <source>
        <strain evidence="3">BC3_2A</strain>
        <strain evidence="2">SB11_1A</strain>
    </source>
</reference>
<evidence type="ECO:0000313" key="2">
    <source>
        <dbReference type="EMBL" id="CAA0086991.1"/>
    </source>
</evidence>